<dbReference type="EMBL" id="MASU01000012">
    <property type="protein sequence ID" value="PXY25504.1"/>
    <property type="molecule type" value="Genomic_DNA"/>
</dbReference>
<dbReference type="InterPro" id="IPR036291">
    <property type="entry name" value="NAD(P)-bd_dom_sf"/>
</dbReference>
<protein>
    <recommendedName>
        <fullName evidence="5">2-hydroxycyclohexanecarboxyl-CoA dehydrogenase</fullName>
    </recommendedName>
</protein>
<dbReference type="GO" id="GO:0016491">
    <property type="term" value="F:oxidoreductase activity"/>
    <property type="evidence" value="ECO:0007669"/>
    <property type="project" value="UniProtKB-KW"/>
</dbReference>
<name>A0A318LHW8_9PSEU</name>
<dbReference type="AlphaFoldDB" id="A0A318LHW8"/>
<dbReference type="InterPro" id="IPR020904">
    <property type="entry name" value="Sc_DH/Rdtase_CS"/>
</dbReference>
<keyword evidence="2" id="KW-0560">Oxidoreductase</keyword>
<evidence type="ECO:0000313" key="4">
    <source>
        <dbReference type="Proteomes" id="UP000247892"/>
    </source>
</evidence>
<evidence type="ECO:0000256" key="2">
    <source>
        <dbReference type="ARBA" id="ARBA00023002"/>
    </source>
</evidence>
<dbReference type="RefSeq" id="WP_110341121.1">
    <property type="nucleotide sequence ID" value="NZ_JBHVKT010000006.1"/>
</dbReference>
<comment type="similarity">
    <text evidence="1">Belongs to the short-chain dehydrogenases/reductases (SDR) family.</text>
</comment>
<dbReference type="SUPFAM" id="SSF51735">
    <property type="entry name" value="NAD(P)-binding Rossmann-fold domains"/>
    <property type="match status" value="1"/>
</dbReference>
<dbReference type="CDD" id="cd05233">
    <property type="entry name" value="SDR_c"/>
    <property type="match status" value="1"/>
</dbReference>
<accession>A0A318LHW8</accession>
<dbReference type="OrthoDB" id="7064009at2"/>
<dbReference type="PRINTS" id="PR00080">
    <property type="entry name" value="SDRFAMILY"/>
</dbReference>
<dbReference type="GO" id="GO:0032787">
    <property type="term" value="P:monocarboxylic acid metabolic process"/>
    <property type="evidence" value="ECO:0007669"/>
    <property type="project" value="UniProtKB-ARBA"/>
</dbReference>
<dbReference type="Proteomes" id="UP000247892">
    <property type="component" value="Unassembled WGS sequence"/>
</dbReference>
<dbReference type="PANTHER" id="PTHR42879">
    <property type="entry name" value="3-OXOACYL-(ACYL-CARRIER-PROTEIN) REDUCTASE"/>
    <property type="match status" value="1"/>
</dbReference>
<keyword evidence="4" id="KW-1185">Reference proteome</keyword>
<comment type="caution">
    <text evidence="3">The sequence shown here is derived from an EMBL/GenBank/DDBJ whole genome shotgun (WGS) entry which is preliminary data.</text>
</comment>
<dbReference type="PRINTS" id="PR00081">
    <property type="entry name" value="GDHRDH"/>
</dbReference>
<dbReference type="Pfam" id="PF13561">
    <property type="entry name" value="adh_short_C2"/>
    <property type="match status" value="1"/>
</dbReference>
<gene>
    <name evidence="3" type="ORF">BA062_25405</name>
</gene>
<evidence type="ECO:0000256" key="1">
    <source>
        <dbReference type="ARBA" id="ARBA00006484"/>
    </source>
</evidence>
<dbReference type="FunFam" id="3.40.50.720:FF:000084">
    <property type="entry name" value="Short-chain dehydrogenase reductase"/>
    <property type="match status" value="1"/>
</dbReference>
<reference evidence="3 4" key="1">
    <citation type="submission" date="2016-07" db="EMBL/GenBank/DDBJ databases">
        <title>Draft genome sequence of Prauserella sp. YIM 121212, isolated from alkaline soil.</title>
        <authorList>
            <person name="Ruckert C."/>
            <person name="Albersmeier A."/>
            <person name="Jiang C.-L."/>
            <person name="Jiang Y."/>
            <person name="Kalinowski J."/>
            <person name="Schneider O."/>
            <person name="Winkler A."/>
            <person name="Zotchev S.B."/>
        </authorList>
    </citation>
    <scope>NUCLEOTIDE SEQUENCE [LARGE SCALE GENOMIC DNA]</scope>
    <source>
        <strain evidence="3 4">YIM 121212</strain>
    </source>
</reference>
<organism evidence="3 4">
    <name type="scientific">Prauserella flavalba</name>
    <dbReference type="NCBI Taxonomy" id="1477506"/>
    <lineage>
        <taxon>Bacteria</taxon>
        <taxon>Bacillati</taxon>
        <taxon>Actinomycetota</taxon>
        <taxon>Actinomycetes</taxon>
        <taxon>Pseudonocardiales</taxon>
        <taxon>Pseudonocardiaceae</taxon>
        <taxon>Prauserella</taxon>
    </lineage>
</organism>
<dbReference type="Gene3D" id="3.40.50.720">
    <property type="entry name" value="NAD(P)-binding Rossmann-like Domain"/>
    <property type="match status" value="1"/>
</dbReference>
<evidence type="ECO:0000313" key="3">
    <source>
        <dbReference type="EMBL" id="PXY25504.1"/>
    </source>
</evidence>
<dbReference type="PANTHER" id="PTHR42879:SF2">
    <property type="entry name" value="3-OXOACYL-[ACYL-CARRIER-PROTEIN] REDUCTASE FABG"/>
    <property type="match status" value="1"/>
</dbReference>
<dbReference type="InterPro" id="IPR002347">
    <property type="entry name" value="SDR_fam"/>
</dbReference>
<sequence>MNPIAPFDGQVAVVTGAGRGVGTAIAHRLAVGGADLVLFDMDAAALATVAEEIREASGRAVSCVAGDVRDRAALAALVETAVTERGRLDIVVNNAGKWTISPFIDSTVDSWHADIGINLVGPLHLVQLALPAMLGRGYGRIVNVVSDSSRVGEPNVAVYAAAKAGVAAFSRSLAKEVSGQGITVNCISLSTTVTPGAHDTFTADQLTKMPKRYPVGRLGTPEDAAGAVAYFASPETSWVTGQTLSVNGGYAML</sequence>
<dbReference type="InterPro" id="IPR050259">
    <property type="entry name" value="SDR"/>
</dbReference>
<dbReference type="PROSITE" id="PS00061">
    <property type="entry name" value="ADH_SHORT"/>
    <property type="match status" value="1"/>
</dbReference>
<proteinExistence type="inferred from homology"/>
<evidence type="ECO:0008006" key="5">
    <source>
        <dbReference type="Google" id="ProtNLM"/>
    </source>
</evidence>